<dbReference type="InterPro" id="IPR036770">
    <property type="entry name" value="Ankyrin_rpt-contain_sf"/>
</dbReference>
<evidence type="ECO:0000313" key="6">
    <source>
        <dbReference type="Proteomes" id="UP000242180"/>
    </source>
</evidence>
<feature type="region of interest" description="Disordered" evidence="3">
    <location>
        <begin position="406"/>
        <end position="488"/>
    </location>
</feature>
<dbReference type="InterPro" id="IPR014756">
    <property type="entry name" value="Ig_E-set"/>
</dbReference>
<sequence>MLHSTSSTFKTDPAVHSTSTNDNVWVKCDLDHPNDPLIKRESFSNEDNDINNNNNNNNNNDDDDGGGYNNHNDNSGMQFLDSSFFSQPIHAQTDTFPHRFRESVSSTSSSDSFAACTSPKSMSSATSHSSVAQSIQDYRWREPNHHEHKAVIDMNDISSMLEQHASSKMPIKDDSMMMLDAGGSSAIPAATTSTTTTASTNGTTAASPAALLIRQEQSINGQPLQIRILGVPDNGAKSRVETQIKLCIQLVTEYGTKVPLASHLRLPESMLARAKLRKSQTKKSNTPAAQSNKDPIIDLDAAVVCVSDPTRPVRMCAGCVRRERKRAERKKDCGPVTTGDEAFEQERDRVLIFNCDPLLNFSSSDAILPTRITCYCRHHNERVGFRIRFTMRLNGALIAKGETPPIMITDDHKSIKQPTNRKRRRVDDSIPAHTVPVTPASSRRGSMCTQSTDPSSLHHHPQQPQQLLQQQQRQQPLIEPTVPSHGPIFGLPEYNISSTTTTPLPTPAEEHTFNMFEDGNGLSLPAWPRNDAANTVSNELGQPFLSSLPASSSSSPFSGSLDTMTYRNSMMIPHPSAIPQPPPPQPQLSMSSAPEQQPQPQPRVSRLVPAQGPTYGGVEITILGSNFYRGLTCLFGDRPATTLCWSPSTLVCVLPPALQAGPVVVSFKEHPLLVEGTDVTLFHYYDANDQALLELALQVVGLKMTGKLHDAKQVAMGIVQGNQSNSNTEGKPVVVSSQQQQLQLQPQANDKSTTVLEERVVRALRATNVRDVSAVNATGHTLLHLAVMCCYRELVQVLLQLDAPVDAQDRNGLTPLHLACTKGYGAIADMLITASGGQTQAQSRFCDDMVIQSKRHQPSALLRRFHSLQNLMEARVSADDGVDDDEPNASLKKTQQMDQDGLGLQERHKLDKRLYLFWLPLLLGKHFVL</sequence>
<dbReference type="GO" id="GO:0003712">
    <property type="term" value="F:transcription coregulator activity"/>
    <property type="evidence" value="ECO:0007669"/>
    <property type="project" value="TreeGrafter"/>
</dbReference>
<dbReference type="InParanoid" id="A0A1X2H2M5"/>
<dbReference type="InterPro" id="IPR057962">
    <property type="entry name" value="SPT23_MGA2_DBD"/>
</dbReference>
<dbReference type="SUPFAM" id="SSF48403">
    <property type="entry name" value="Ankyrin repeat"/>
    <property type="match status" value="1"/>
</dbReference>
<feature type="region of interest" description="Disordered" evidence="3">
    <location>
        <begin position="37"/>
        <end position="75"/>
    </location>
</feature>
<proteinExistence type="predicted"/>
<dbReference type="PANTHER" id="PTHR23335:SF1">
    <property type="entry name" value="CALMODULIN-BINDING TRANSCRIPTION ACTIVATOR, ISOFORM F"/>
    <property type="match status" value="1"/>
</dbReference>
<feature type="region of interest" description="Disordered" evidence="3">
    <location>
        <begin position="876"/>
        <end position="899"/>
    </location>
</feature>
<evidence type="ECO:0000259" key="4">
    <source>
        <dbReference type="SMART" id="SM00429"/>
    </source>
</evidence>
<feature type="compositionally biased region" description="Low complexity" evidence="3">
    <location>
        <begin position="587"/>
        <end position="598"/>
    </location>
</feature>
<dbReference type="OMA" id="ATHCWSD"/>
<evidence type="ECO:0000313" key="5">
    <source>
        <dbReference type="EMBL" id="ORY92060.1"/>
    </source>
</evidence>
<dbReference type="GO" id="GO:0006357">
    <property type="term" value="P:regulation of transcription by RNA polymerase II"/>
    <property type="evidence" value="ECO:0007669"/>
    <property type="project" value="TreeGrafter"/>
</dbReference>
<feature type="compositionally biased region" description="Pro residues" evidence="3">
    <location>
        <begin position="576"/>
        <end position="586"/>
    </location>
</feature>
<feature type="compositionally biased region" description="Low complexity" evidence="3">
    <location>
        <begin position="103"/>
        <end position="130"/>
    </location>
</feature>
<comment type="caution">
    <text evidence="5">The sequence shown here is derived from an EMBL/GenBank/DDBJ whole genome shotgun (WGS) entry which is preliminary data.</text>
</comment>
<dbReference type="InterPro" id="IPR013783">
    <property type="entry name" value="Ig-like_fold"/>
</dbReference>
<evidence type="ECO:0000256" key="2">
    <source>
        <dbReference type="PROSITE-ProRule" id="PRU00023"/>
    </source>
</evidence>
<organism evidence="5 6">
    <name type="scientific">Syncephalastrum racemosum</name>
    <name type="common">Filamentous fungus</name>
    <dbReference type="NCBI Taxonomy" id="13706"/>
    <lineage>
        <taxon>Eukaryota</taxon>
        <taxon>Fungi</taxon>
        <taxon>Fungi incertae sedis</taxon>
        <taxon>Mucoromycota</taxon>
        <taxon>Mucoromycotina</taxon>
        <taxon>Mucoromycetes</taxon>
        <taxon>Mucorales</taxon>
        <taxon>Syncephalastraceae</taxon>
        <taxon>Syncephalastrum</taxon>
    </lineage>
</organism>
<dbReference type="InterPro" id="IPR002110">
    <property type="entry name" value="Ankyrin_rpt"/>
</dbReference>
<dbReference type="SUPFAM" id="SSF81296">
    <property type="entry name" value="E set domains"/>
    <property type="match status" value="1"/>
</dbReference>
<evidence type="ECO:0000256" key="3">
    <source>
        <dbReference type="SAM" id="MobiDB-lite"/>
    </source>
</evidence>
<dbReference type="EMBL" id="MCGN01000010">
    <property type="protein sequence ID" value="ORY92060.1"/>
    <property type="molecule type" value="Genomic_DNA"/>
</dbReference>
<dbReference type="FunCoup" id="A0A1X2H2M5">
    <property type="interactions" value="183"/>
</dbReference>
<keyword evidence="1 2" id="KW-0040">ANK repeat</keyword>
<dbReference type="SMART" id="SM00429">
    <property type="entry name" value="IPT"/>
    <property type="match status" value="1"/>
</dbReference>
<protein>
    <recommendedName>
        <fullName evidence="4">IPT/TIG domain-containing protein</fullName>
    </recommendedName>
</protein>
<dbReference type="STRING" id="13706.A0A1X2H2M5"/>
<dbReference type="Pfam" id="PF12796">
    <property type="entry name" value="Ank_2"/>
    <property type="match status" value="1"/>
</dbReference>
<evidence type="ECO:0000256" key="1">
    <source>
        <dbReference type="ARBA" id="ARBA00023043"/>
    </source>
</evidence>
<feature type="compositionally biased region" description="Low complexity" evidence="3">
    <location>
        <begin position="462"/>
        <end position="477"/>
    </location>
</feature>
<feature type="domain" description="IPT/TIG" evidence="4">
    <location>
        <begin position="601"/>
        <end position="685"/>
    </location>
</feature>
<feature type="repeat" description="ANK" evidence="2">
    <location>
        <begin position="811"/>
        <end position="832"/>
    </location>
</feature>
<dbReference type="Proteomes" id="UP000242180">
    <property type="component" value="Unassembled WGS sequence"/>
</dbReference>
<dbReference type="PROSITE" id="PS50297">
    <property type="entry name" value="ANK_REP_REGION"/>
    <property type="match status" value="2"/>
</dbReference>
<gene>
    <name evidence="5" type="ORF">BCR43DRAFT_497727</name>
</gene>
<dbReference type="CDD" id="cd00102">
    <property type="entry name" value="IPT"/>
    <property type="match status" value="1"/>
</dbReference>
<name>A0A1X2H2M5_SYNRA</name>
<keyword evidence="6" id="KW-1185">Reference proteome</keyword>
<dbReference type="InterPro" id="IPR002909">
    <property type="entry name" value="IPT_dom"/>
</dbReference>
<dbReference type="Pfam" id="PF01833">
    <property type="entry name" value="TIG"/>
    <property type="match status" value="1"/>
</dbReference>
<feature type="region of interest" description="Disordered" evidence="3">
    <location>
        <begin position="100"/>
        <end position="130"/>
    </location>
</feature>
<dbReference type="OrthoDB" id="71307at2759"/>
<dbReference type="PANTHER" id="PTHR23335">
    <property type="entry name" value="CALMODULIN-BINDING TRANSCRIPTION ACTIVATOR CAMTA"/>
    <property type="match status" value="1"/>
</dbReference>
<reference evidence="5 6" key="1">
    <citation type="submission" date="2016-07" db="EMBL/GenBank/DDBJ databases">
        <title>Pervasive Adenine N6-methylation of Active Genes in Fungi.</title>
        <authorList>
            <consortium name="DOE Joint Genome Institute"/>
            <person name="Mondo S.J."/>
            <person name="Dannebaum R.O."/>
            <person name="Kuo R.C."/>
            <person name="Labutti K."/>
            <person name="Haridas S."/>
            <person name="Kuo A."/>
            <person name="Salamov A."/>
            <person name="Ahrendt S.R."/>
            <person name="Lipzen A."/>
            <person name="Sullivan W."/>
            <person name="Andreopoulos W.B."/>
            <person name="Clum A."/>
            <person name="Lindquist E."/>
            <person name="Daum C."/>
            <person name="Ramamoorthy G.K."/>
            <person name="Gryganskyi A."/>
            <person name="Culley D."/>
            <person name="Magnuson J.K."/>
            <person name="James T.Y."/>
            <person name="O'Malley M.A."/>
            <person name="Stajich J.E."/>
            <person name="Spatafora J.W."/>
            <person name="Visel A."/>
            <person name="Grigoriev I.V."/>
        </authorList>
    </citation>
    <scope>NUCLEOTIDE SEQUENCE [LARGE SCALE GENOMIC DNA]</scope>
    <source>
        <strain evidence="5 6">NRRL 2496</strain>
    </source>
</reference>
<dbReference type="Gene3D" id="1.25.40.20">
    <property type="entry name" value="Ankyrin repeat-containing domain"/>
    <property type="match status" value="1"/>
</dbReference>
<dbReference type="GO" id="GO:0005634">
    <property type="term" value="C:nucleus"/>
    <property type="evidence" value="ECO:0007669"/>
    <property type="project" value="TreeGrafter"/>
</dbReference>
<feature type="compositionally biased region" description="Low complexity" evidence="3">
    <location>
        <begin position="50"/>
        <end position="59"/>
    </location>
</feature>
<dbReference type="Pfam" id="PF25603">
    <property type="entry name" value="SPT23_MGA2_DBD"/>
    <property type="match status" value="1"/>
</dbReference>
<dbReference type="PROSITE" id="PS50088">
    <property type="entry name" value="ANK_REPEAT"/>
    <property type="match status" value="2"/>
</dbReference>
<feature type="compositionally biased region" description="Polar residues" evidence="3">
    <location>
        <begin position="439"/>
        <end position="455"/>
    </location>
</feature>
<dbReference type="GO" id="GO:0003690">
    <property type="term" value="F:double-stranded DNA binding"/>
    <property type="evidence" value="ECO:0007669"/>
    <property type="project" value="TreeGrafter"/>
</dbReference>
<accession>A0A1X2H2M5</accession>
<dbReference type="AlphaFoldDB" id="A0A1X2H2M5"/>
<feature type="repeat" description="ANK" evidence="2">
    <location>
        <begin position="778"/>
        <end position="810"/>
    </location>
</feature>
<dbReference type="Gene3D" id="2.60.40.10">
    <property type="entry name" value="Immunoglobulins"/>
    <property type="match status" value="1"/>
</dbReference>
<feature type="region of interest" description="Disordered" evidence="3">
    <location>
        <begin position="571"/>
        <end position="606"/>
    </location>
</feature>
<dbReference type="SMART" id="SM00248">
    <property type="entry name" value="ANK"/>
    <property type="match status" value="2"/>
</dbReference>